<keyword evidence="1" id="KW-1133">Transmembrane helix</keyword>
<proteinExistence type="predicted"/>
<keyword evidence="3" id="KW-1185">Reference proteome</keyword>
<dbReference type="EMBL" id="CP028858">
    <property type="protein sequence ID" value="AWB28312.1"/>
    <property type="molecule type" value="Genomic_DNA"/>
</dbReference>
<feature type="transmembrane region" description="Helical" evidence="1">
    <location>
        <begin position="90"/>
        <end position="110"/>
    </location>
</feature>
<accession>A0A2R4X3D9</accession>
<dbReference type="KEGG" id="harc:HARCEL1_11645"/>
<protein>
    <submittedName>
        <fullName evidence="2">Uncharacterized protein</fullName>
    </submittedName>
</protein>
<dbReference type="AlphaFoldDB" id="A0A2R4X3D9"/>
<reference evidence="2 3" key="1">
    <citation type="submission" date="2018-04" db="EMBL/GenBank/DDBJ databases">
        <title>Halococcoides cellulosivorans gen. nov., sp. nov., an extremely halophilic cellulose-utilizing haloarchaeon from hypersaline lakes.</title>
        <authorList>
            <person name="Sorokin D.Y."/>
            <person name="Toshchakov S.V."/>
            <person name="Samarov N.I."/>
            <person name="Korzhenkov A."/>
            <person name="Kublanov I.V."/>
        </authorList>
    </citation>
    <scope>NUCLEOTIDE SEQUENCE [LARGE SCALE GENOMIC DNA]</scope>
    <source>
        <strain evidence="2 3">HArcel1</strain>
    </source>
</reference>
<feature type="transmembrane region" description="Helical" evidence="1">
    <location>
        <begin position="7"/>
        <end position="24"/>
    </location>
</feature>
<evidence type="ECO:0000313" key="2">
    <source>
        <dbReference type="EMBL" id="AWB28312.1"/>
    </source>
</evidence>
<evidence type="ECO:0000313" key="3">
    <source>
        <dbReference type="Proteomes" id="UP000244727"/>
    </source>
</evidence>
<organism evidence="2 3">
    <name type="scientific">Halococcoides cellulosivorans</name>
    <dbReference type="NCBI Taxonomy" id="1679096"/>
    <lineage>
        <taxon>Archaea</taxon>
        <taxon>Methanobacteriati</taxon>
        <taxon>Methanobacteriota</taxon>
        <taxon>Stenosarchaea group</taxon>
        <taxon>Halobacteria</taxon>
        <taxon>Halobacteriales</taxon>
        <taxon>Haloarculaceae</taxon>
        <taxon>Halococcoides</taxon>
    </lineage>
</organism>
<evidence type="ECO:0000256" key="1">
    <source>
        <dbReference type="SAM" id="Phobius"/>
    </source>
</evidence>
<keyword evidence="1" id="KW-0812">Transmembrane</keyword>
<keyword evidence="1" id="KW-0472">Membrane</keyword>
<gene>
    <name evidence="2" type="ORF">HARCEL1_11645</name>
</gene>
<dbReference type="Proteomes" id="UP000244727">
    <property type="component" value="Chromosome"/>
</dbReference>
<name>A0A2R4X3D9_9EURY</name>
<feature type="transmembrane region" description="Helical" evidence="1">
    <location>
        <begin position="60"/>
        <end position="78"/>
    </location>
</feature>
<sequence length="135" mass="14890">MQIVRFILVEFVFHFGIVFAIGLFEDFFQYFEVREIVLFCVNNSGIVGNSVSDENSNLPIFFNVSTYISSSIYIALVLRSVGSHLGGVSIRMSVVSPVVLIISIFSFAVVSAPSGDRESTRAGKEQRSAVHCITK</sequence>